<dbReference type="InterPro" id="IPR011009">
    <property type="entry name" value="Kinase-like_dom_sf"/>
</dbReference>
<keyword evidence="1" id="KW-1133">Transmembrane helix</keyword>
<dbReference type="PANTHER" id="PTHR23257">
    <property type="entry name" value="SERINE-THREONINE PROTEIN KINASE"/>
    <property type="match status" value="1"/>
</dbReference>
<evidence type="ECO:0000256" key="1">
    <source>
        <dbReference type="SAM" id="Phobius"/>
    </source>
</evidence>
<dbReference type="Proteomes" id="UP001281761">
    <property type="component" value="Unassembled WGS sequence"/>
</dbReference>
<dbReference type="SUPFAM" id="SSF51126">
    <property type="entry name" value="Pectin lyase-like"/>
    <property type="match status" value="1"/>
</dbReference>
<keyword evidence="1" id="KW-0472">Membrane</keyword>
<feature type="domain" description="Protein kinase" evidence="2">
    <location>
        <begin position="1452"/>
        <end position="1794"/>
    </location>
</feature>
<name>A0ABQ9X2T9_9EUKA</name>
<comment type="caution">
    <text evidence="3">The sequence shown here is derived from an EMBL/GenBank/DDBJ whole genome shotgun (WGS) entry which is preliminary data.</text>
</comment>
<dbReference type="InterPro" id="IPR050167">
    <property type="entry name" value="Ser_Thr_protein_kinase"/>
</dbReference>
<proteinExistence type="predicted"/>
<dbReference type="Pfam" id="PF07714">
    <property type="entry name" value="PK_Tyr_Ser-Thr"/>
    <property type="match status" value="1"/>
</dbReference>
<feature type="transmembrane region" description="Helical" evidence="1">
    <location>
        <begin position="1472"/>
        <end position="1496"/>
    </location>
</feature>
<dbReference type="InterPro" id="IPR011050">
    <property type="entry name" value="Pectin_lyase_fold/virulence"/>
</dbReference>
<dbReference type="InterPro" id="IPR001245">
    <property type="entry name" value="Ser-Thr/Tyr_kinase_cat_dom"/>
</dbReference>
<accession>A0ABQ9X2T9</accession>
<dbReference type="Gene3D" id="1.10.510.10">
    <property type="entry name" value="Transferase(Phosphotransferase) domain 1"/>
    <property type="match status" value="1"/>
</dbReference>
<dbReference type="PROSITE" id="PS50011">
    <property type="entry name" value="PROTEIN_KINASE_DOM"/>
    <property type="match status" value="1"/>
</dbReference>
<gene>
    <name evidence="3" type="ORF">BLNAU_18992</name>
</gene>
<dbReference type="InterPro" id="IPR000719">
    <property type="entry name" value="Prot_kinase_dom"/>
</dbReference>
<keyword evidence="1" id="KW-0812">Transmembrane</keyword>
<dbReference type="EMBL" id="JARBJD010000238">
    <property type="protein sequence ID" value="KAK2946084.1"/>
    <property type="molecule type" value="Genomic_DNA"/>
</dbReference>
<evidence type="ECO:0000313" key="3">
    <source>
        <dbReference type="EMBL" id="KAK2946084.1"/>
    </source>
</evidence>
<reference evidence="3 4" key="1">
    <citation type="journal article" date="2022" name="bioRxiv">
        <title>Genomics of Preaxostyla Flagellates Illuminates Evolutionary Transitions and the Path Towards Mitochondrial Loss.</title>
        <authorList>
            <person name="Novak L.V.F."/>
            <person name="Treitli S.C."/>
            <person name="Pyrih J."/>
            <person name="Halakuc P."/>
            <person name="Pipaliya S.V."/>
            <person name="Vacek V."/>
            <person name="Brzon O."/>
            <person name="Soukal P."/>
            <person name="Eme L."/>
            <person name="Dacks J.B."/>
            <person name="Karnkowska A."/>
            <person name="Elias M."/>
            <person name="Hampl V."/>
        </authorList>
    </citation>
    <scope>NUCLEOTIDE SEQUENCE [LARGE SCALE GENOMIC DNA]</scope>
    <source>
        <strain evidence="3">NAU3</strain>
        <tissue evidence="3">Gut</tissue>
    </source>
</reference>
<organism evidence="3 4">
    <name type="scientific">Blattamonas nauphoetae</name>
    <dbReference type="NCBI Taxonomy" id="2049346"/>
    <lineage>
        <taxon>Eukaryota</taxon>
        <taxon>Metamonada</taxon>
        <taxon>Preaxostyla</taxon>
        <taxon>Oxymonadida</taxon>
        <taxon>Blattamonas</taxon>
    </lineage>
</organism>
<evidence type="ECO:0000313" key="4">
    <source>
        <dbReference type="Proteomes" id="UP001281761"/>
    </source>
</evidence>
<evidence type="ECO:0000259" key="2">
    <source>
        <dbReference type="PROSITE" id="PS50011"/>
    </source>
</evidence>
<sequence>MHSHNLELTEKSFAKVSQEPSSNSLEDSTFVACLYNTSLSMEKFIFHLIGRYHGMIEVDSSTLLVSECTVVSEGSLSPFGISGGEGFRSSSISILFSKYSGSNERVMSLPPLTSLTLPSNQDTPHRDISMNTFDTSMNVVHGSGLTLSSIDLSLGTGTLFDFGMLSSLSPAVPSTTISLTHSSLRNVSSLASKTTSRLFRQARQILVSCDVEQSTNHFSGTATADVNICGSFLASNSSFSKCTSNLDESHEYPTYTLSHRTGTNTTTAPPGQPTQNVEITRCTFTQMTGSEKATAIAFDYTVGNIDIVECSFFDCNGTSYNGVVYVCPSSSSNSFTFSSCVVVRCKSDAMMGGVVIIFQPGPVAVSDCVFYKTETNSYGSSLTIINAQSGAVAQISNSIFESARWVNEYASSLCFTTSVNIYIDSLRFVDTKVDGAYDVFYDQCFFTINDVYVANCQSSRSELICKSTDYMGTTTHDGLFTPITQETFVKAFSGIDNEDGTATFTIEVGDAVTGNMVVVVENLDCTRSSPPPIPRSLTFDFGLGGTTASCTVAVGDTELIQSPVEKYTLRRAAVTDWLVPTLRVKSKTVSFTDETKTQIDISLECDGIVRSGNSILVKTGDTEQTLSLVLNADEETLTATGTISASTESVLNFGTTYTIVAVKDEWGRALIVPDAVSFTTPEEPPRLVGLKVAYLNSEKQIKLTWEGRLLKNGQYTVTLSVNGTSTTTLTPTFDADGATATTTETLYKTPSSALRYNTKYVVTEVTDISSQAVLFNSGITFTTIVEPTRLLSISSQVNGTDLNRTTLTLTGHQLPAESATLTVVLSSVVPGSETGSDKIVLPGSVTTSGDDSTVTALISLYPTSTLAFGQEYRVVSLSSAKYIDSTLLFTTPTEPTRLEGVTPVLSDDEKSLTLTFKGRVFDSGVYELTLQPDASNTDIVVDLTRHENGTLSCSISTNVSETSHVVFGAVYTIAQITKDNTPIIINPQAKQFTVPASPLLKSISFTFTNSPCTSFKLVLSAENVNTSDNYILKLASGKTLPVTFSTSQRGETTSYPIGWSDTFEYRTEYAVDELKAESLPHPMRKEVDTFTTFEKPPNITLFVDRTSTFDDRTCGDQTNPCVSIEKVWGIADGLRYDVIIVKILKETKETKPISIPDGVSVLIENGKVANGVVRIPADTTHPDGSGLITVNEGTLKLNKVEIAVESPSESFVFLCGVNSTIILENCVIDGVNIPVPNTDTLSICEWTSGVIQLDNCTTTLISTVFYELPQGALNLKNGTITVDGTIFRDNTPNHESFPSARRNILCTDEGEVRIGTLNGGDGTHDTPSAWMALGDCHLNSKSVDETKLLFIPTLDSNKTTSKSTKDVYEVSLFGSVLMPCGLGLEVVEWDEKEKVEKRSTTIDLAGLNSSEWKETSVNLTLNRSFIEDIDHSLEIHARLAFGLNQSKDNHFVLKISDVSAKKAHTLEQAKKILVWLIPVLVVIIAVIVVLIIVLILRRKRQRKGNQDGMTREMDHHDPIDVEKHDEPAAAVASMNADDTNHLIHHNVPTTIGSDAVAQKDYLDTMASLNSGGRGEANGKTKMGVRCEGPLIEVPVNVNNTLYNRLHKEGSPLNKPAVFRMITRGLAQIAKHNPKMPILTNLSPLWVYLDENDYLLFQSTNDSETVQANTAINASSLSQSLNDQSSNRQSEAQRWMAPEVADKKGEIDTTKAAVFSLGLILWEIETGLVPFGEIDAVNAQRQMGTGSLPLMDSWTNESKIELVRRCLTLNPKERPTLDEIASLLDSNVEFGEPAMEKQNVAES</sequence>
<keyword evidence="4" id="KW-1185">Reference proteome</keyword>
<dbReference type="SUPFAM" id="SSF56112">
    <property type="entry name" value="Protein kinase-like (PK-like)"/>
    <property type="match status" value="1"/>
</dbReference>
<protein>
    <recommendedName>
        <fullName evidence="2">Protein kinase domain-containing protein</fullName>
    </recommendedName>
</protein>